<proteinExistence type="predicted"/>
<reference evidence="1 2" key="1">
    <citation type="submission" date="2020-06" db="EMBL/GenBank/DDBJ databases">
        <authorList>
            <person name="Li R."/>
            <person name="Bekaert M."/>
        </authorList>
    </citation>
    <scope>NUCLEOTIDE SEQUENCE [LARGE SCALE GENOMIC DNA]</scope>
    <source>
        <strain evidence="2">wild</strain>
    </source>
</reference>
<evidence type="ECO:0000313" key="2">
    <source>
        <dbReference type="Proteomes" id="UP000507470"/>
    </source>
</evidence>
<evidence type="ECO:0000313" key="1">
    <source>
        <dbReference type="EMBL" id="CAC5378269.1"/>
    </source>
</evidence>
<keyword evidence="2" id="KW-1185">Reference proteome</keyword>
<name>A0A6J8B6Q4_MYTCO</name>
<dbReference type="EMBL" id="CACVKT020002532">
    <property type="protein sequence ID" value="CAC5378269.1"/>
    <property type="molecule type" value="Genomic_DNA"/>
</dbReference>
<gene>
    <name evidence="1" type="ORF">MCOR_14482</name>
</gene>
<dbReference type="OrthoDB" id="6133794at2759"/>
<sequence>MPQSLRISLFGVTSHCVYNNYKEECRTPEWVSLGNYPVLRGRYIDYETCPVSSYQPFLFRSNERYKCTYLKSKCSSDGQVEVNDGTTRSNKACRCDYNRGFAFVIRPQNQSACIPSQEDCSCYSKRCVEGQNLNPDYECKTIIVLHGNSTYHVVTVTGKENTSHNASFVVTNLNNVVSGKEGHIYGLVVLKSLIVFVVLLISAFSASLGIVYKTTASTKGNEHPYHDEKIHEIDNKAARKYIEQPHFGIVTPAIREIDKQSNIGYKETAARKYIEQPHFGIVTPAIREIDKQSNKGYKAINRIKTETDSSTPTENADIVILHTEEENQRTEVESFKCSLEMLSIKMGYRNINIKLFEDIFHRKEYGSDVEIETVLKKCNFVFVYIPKIFVTSKLRRLGLKELSIKNALEEPNIKTHIKIVCNCEYWELPDDRYLSLKQEDVDLDYFHNVKENPDIVMEYEKAYKDCLETIQHNNKTKQYRRGLSSWTHIDSSIPAFILGKPDAKQHQHY</sequence>
<organism evidence="1 2">
    <name type="scientific">Mytilus coruscus</name>
    <name type="common">Sea mussel</name>
    <dbReference type="NCBI Taxonomy" id="42192"/>
    <lineage>
        <taxon>Eukaryota</taxon>
        <taxon>Metazoa</taxon>
        <taxon>Spiralia</taxon>
        <taxon>Lophotrochozoa</taxon>
        <taxon>Mollusca</taxon>
        <taxon>Bivalvia</taxon>
        <taxon>Autobranchia</taxon>
        <taxon>Pteriomorphia</taxon>
        <taxon>Mytilida</taxon>
        <taxon>Mytiloidea</taxon>
        <taxon>Mytilidae</taxon>
        <taxon>Mytilinae</taxon>
        <taxon>Mytilus</taxon>
    </lineage>
</organism>
<dbReference type="AlphaFoldDB" id="A0A6J8B6Q4"/>
<protein>
    <submittedName>
        <fullName evidence="1">Uncharacterized protein</fullName>
    </submittedName>
</protein>
<dbReference type="Proteomes" id="UP000507470">
    <property type="component" value="Unassembled WGS sequence"/>
</dbReference>
<accession>A0A6J8B6Q4</accession>